<name>A0A2N5XNH6_9HYPH</name>
<keyword evidence="1" id="KW-0808">Transferase</keyword>
<dbReference type="InterPro" id="IPR011990">
    <property type="entry name" value="TPR-like_helical_dom_sf"/>
</dbReference>
<reference evidence="3 4" key="1">
    <citation type="submission" date="2018-01" db="EMBL/GenBank/DDBJ databases">
        <title>The draft genome sequence of Cohaesibacter sp. H1304.</title>
        <authorList>
            <person name="Wang N.-N."/>
            <person name="Du Z.-J."/>
        </authorList>
    </citation>
    <scope>NUCLEOTIDE SEQUENCE [LARGE SCALE GENOMIC DNA]</scope>
    <source>
        <strain evidence="3 4">H1304</strain>
    </source>
</reference>
<dbReference type="Gene3D" id="3.40.50.300">
    <property type="entry name" value="P-loop containing nucleotide triphosphate hydrolases"/>
    <property type="match status" value="1"/>
</dbReference>
<comment type="caution">
    <text evidence="3">The sequence shown here is derived from an EMBL/GenBank/DDBJ whole genome shotgun (WGS) entry which is preliminary data.</text>
</comment>
<evidence type="ECO:0000313" key="4">
    <source>
        <dbReference type="Proteomes" id="UP000234881"/>
    </source>
</evidence>
<dbReference type="Proteomes" id="UP000234881">
    <property type="component" value="Unassembled WGS sequence"/>
</dbReference>
<dbReference type="GO" id="GO:0008476">
    <property type="term" value="F:protein-tyrosine sulfotransferase activity"/>
    <property type="evidence" value="ECO:0007669"/>
    <property type="project" value="InterPro"/>
</dbReference>
<feature type="repeat" description="TPR" evidence="2">
    <location>
        <begin position="230"/>
        <end position="263"/>
    </location>
</feature>
<keyword evidence="2" id="KW-0802">TPR repeat</keyword>
<organism evidence="3 4">
    <name type="scientific">Cohaesibacter celericrescens</name>
    <dbReference type="NCBI Taxonomy" id="2067669"/>
    <lineage>
        <taxon>Bacteria</taxon>
        <taxon>Pseudomonadati</taxon>
        <taxon>Pseudomonadota</taxon>
        <taxon>Alphaproteobacteria</taxon>
        <taxon>Hyphomicrobiales</taxon>
        <taxon>Cohaesibacteraceae</taxon>
    </lineage>
</organism>
<dbReference type="PANTHER" id="PTHR12788:SF10">
    <property type="entry name" value="PROTEIN-TYROSINE SULFOTRANSFERASE"/>
    <property type="match status" value="1"/>
</dbReference>
<dbReference type="Pfam" id="PF13469">
    <property type="entry name" value="Sulfotransfer_3"/>
    <property type="match status" value="1"/>
</dbReference>
<dbReference type="Pfam" id="PF13181">
    <property type="entry name" value="TPR_8"/>
    <property type="match status" value="2"/>
</dbReference>
<dbReference type="PROSITE" id="PS50005">
    <property type="entry name" value="TPR"/>
    <property type="match status" value="4"/>
</dbReference>
<dbReference type="PROSITE" id="PS50293">
    <property type="entry name" value="TPR_REGION"/>
    <property type="match status" value="1"/>
</dbReference>
<dbReference type="SUPFAM" id="SSF52540">
    <property type="entry name" value="P-loop containing nucleoside triphosphate hydrolases"/>
    <property type="match status" value="1"/>
</dbReference>
<proteinExistence type="predicted"/>
<feature type="repeat" description="TPR" evidence="2">
    <location>
        <begin position="162"/>
        <end position="195"/>
    </location>
</feature>
<dbReference type="Gene3D" id="1.25.40.10">
    <property type="entry name" value="Tetratricopeptide repeat domain"/>
    <property type="match status" value="1"/>
</dbReference>
<dbReference type="AlphaFoldDB" id="A0A2N5XNH6"/>
<dbReference type="SMART" id="SM00028">
    <property type="entry name" value="TPR"/>
    <property type="match status" value="5"/>
</dbReference>
<accession>A0A2N5XNH6</accession>
<dbReference type="InterPro" id="IPR027417">
    <property type="entry name" value="P-loop_NTPase"/>
</dbReference>
<dbReference type="InterPro" id="IPR019734">
    <property type="entry name" value="TPR_rpt"/>
</dbReference>
<gene>
    <name evidence="3" type="ORF">C0081_16695</name>
</gene>
<dbReference type="SUPFAM" id="SSF48452">
    <property type="entry name" value="TPR-like"/>
    <property type="match status" value="2"/>
</dbReference>
<sequence length="602" mass="68122">MTRVLTTIQFTFGIRWIDFIWQGNNQFMKKIQIEAVFKNVKVLIKNGEISKAKTQYELILNAFPSNRRPQQGLANLTKLVPSNNQAHLQRKALLKAQLNQLELLQKRGKMNHVFDYAQNLVREHPEEVLAWNFLGSSSLLLGRFDHAITAFKQVTQLNPNFTGGFNNLGVALLQKGKLDEAIDAHKISLSLTPENPDAYYNLGLALYKAGKLDDAIEAYNTAFSLKPEDINISLTLGAIFKAQGNKKKAINAFKNVLSVDPSHTGAHRSLSTLVRYKEADPHIGQVKRLLNRSGITDEDKFQLHFTLAKMQEDTGALKEAVHHYKTGGAIRQKMVAYNFKQDQDLFYLIKKAAPDIKNNALTPQYRKVAAGPIFILGMPRSGTTLVEQILSSHSKISGAGELRFLKQFGGAINTGVEKASTENLIQVRQSYLAELAKFSKGLPFVTDKMPHNFRLIGLICSALPEAKIIHVKRDPAATCWSNFKTFFSSSGLGYSYNLQTVTQYYRLYLDLMAYWEKIYGNRIYALDYDQLTNNQVQETRKLVNHLDLEWEDACLSPHANKNEVRTASHQQVRQKIYKGSSQKWRNFEPFLDGAFDLLSEES</sequence>
<dbReference type="EMBL" id="PKUQ01000039">
    <property type="protein sequence ID" value="PLW76042.1"/>
    <property type="molecule type" value="Genomic_DNA"/>
</dbReference>
<feature type="repeat" description="TPR" evidence="2">
    <location>
        <begin position="196"/>
        <end position="229"/>
    </location>
</feature>
<dbReference type="InterPro" id="IPR026634">
    <property type="entry name" value="TPST-like"/>
</dbReference>
<protein>
    <submittedName>
        <fullName evidence="3">Uncharacterized protein</fullName>
    </submittedName>
</protein>
<evidence type="ECO:0000313" key="3">
    <source>
        <dbReference type="EMBL" id="PLW76042.1"/>
    </source>
</evidence>
<dbReference type="Pfam" id="PF13414">
    <property type="entry name" value="TPR_11"/>
    <property type="match status" value="1"/>
</dbReference>
<evidence type="ECO:0000256" key="2">
    <source>
        <dbReference type="PROSITE-ProRule" id="PRU00339"/>
    </source>
</evidence>
<keyword evidence="4" id="KW-1185">Reference proteome</keyword>
<feature type="repeat" description="TPR" evidence="2">
    <location>
        <begin position="128"/>
        <end position="161"/>
    </location>
</feature>
<evidence type="ECO:0000256" key="1">
    <source>
        <dbReference type="ARBA" id="ARBA00022679"/>
    </source>
</evidence>
<dbReference type="PANTHER" id="PTHR12788">
    <property type="entry name" value="PROTEIN-TYROSINE SULFOTRANSFERASE 2"/>
    <property type="match status" value="1"/>
</dbReference>